<dbReference type="GeneID" id="95395777"/>
<accession>A0A7W5VFB5</accession>
<dbReference type="AlphaFoldDB" id="A0A7W5VFB5"/>
<evidence type="ECO:0000313" key="2">
    <source>
        <dbReference type="EMBL" id="MBB3733856.1"/>
    </source>
</evidence>
<evidence type="ECO:0000259" key="1">
    <source>
        <dbReference type="Pfam" id="PF13360"/>
    </source>
</evidence>
<dbReference type="Gene3D" id="2.130.10.10">
    <property type="entry name" value="YVTN repeat-like/Quinoprotein amine dehydrogenase"/>
    <property type="match status" value="3"/>
</dbReference>
<dbReference type="InterPro" id="IPR018391">
    <property type="entry name" value="PQQ_b-propeller_rpt"/>
</dbReference>
<evidence type="ECO:0000313" key="3">
    <source>
        <dbReference type="Proteomes" id="UP000579945"/>
    </source>
</evidence>
<comment type="caution">
    <text evidence="2">The sequence shown here is derived from an EMBL/GenBank/DDBJ whole genome shotgun (WGS) entry which is preliminary data.</text>
</comment>
<gene>
    <name evidence="2" type="ORF">FHR33_009809</name>
</gene>
<dbReference type="InterPro" id="IPR015943">
    <property type="entry name" value="WD40/YVTN_repeat-like_dom_sf"/>
</dbReference>
<dbReference type="SMART" id="SM00564">
    <property type="entry name" value="PQQ"/>
    <property type="match status" value="9"/>
</dbReference>
<dbReference type="EMBL" id="JACIBV010000003">
    <property type="protein sequence ID" value="MBB3733856.1"/>
    <property type="molecule type" value="Genomic_DNA"/>
</dbReference>
<name>A0A7W5VFB5_9ACTN</name>
<dbReference type="InterPro" id="IPR011047">
    <property type="entry name" value="Quinoprotein_ADH-like_sf"/>
</dbReference>
<dbReference type="PANTHER" id="PTHR34512:SF30">
    <property type="entry name" value="OUTER MEMBRANE PROTEIN ASSEMBLY FACTOR BAMB"/>
    <property type="match status" value="1"/>
</dbReference>
<dbReference type="PANTHER" id="PTHR34512">
    <property type="entry name" value="CELL SURFACE PROTEIN"/>
    <property type="match status" value="1"/>
</dbReference>
<sequence>MLTVPGHRTIAVLLAMVVVVCSTVTADSPRLPIAPIEWRAAWSMPVEWQTGGWPHYGHPDFATPLVATSDVAVAVRQQGRVTVHDARTGALRRTIPADPELPASVTGVWISAETLVVSRGTRDIADHVLSGYDLFTGAKLWQRTVIVAGFSQKEGFGWYDGPRIMVTERGVVVFEQESGPFAIHALDLRTGATTARMTHPQRCHLKGVATARSVMLLSYCVGDQFGLVSLDPHTLRYNWTRQLSSFLSPDGDEPELNSSPPAMDIKASADGYVYVWGGNDALFYAANGRLLSSVREAVEVTDSSRWSLPMFTGSNPTVGDDGELVLHSKWPSPAYLLSLDTVTGHLGGLPIDMPYAFASLVGATRDMAFVHSNIAKAERITAYTLVRGLPTGPAVFGGVAADAWPDACALLTDRDLRVVGDGYQAVPGGGDREGATLPKPPQCNWIPPTDEGAVISVSVDWVSPSSTGARKLFAAEVDEIKNSSGLPPSSFDPTTEGSDFLTYTVAPHMSDGRKRVDWTILTVGPVVASLSAPSRLAVRLLSPRLRDNLLARYRPGDHAPLPASTGGWSYPTDGTVSSRPVVVNGVVYVGSGDGKVYALDASTGATRWSFQTGTSIDYDLAVTDGTVYAANSAGKTVALDAATGRQLWSRRIGAQDGPVVAERSVYIWAEDSEVVALDAATGKEQWRFRLDGAVLEDRFARLLPRPVVAGGVVYIGGDHGMVYALDAGSGAQRWLFRPGKPEARMELVVTRKVVYASSTDGKVYALDAATGAARWSSRLDSSIFYPLVVAGDVVYLDGRSERATYALDAHTGKRLWRFQSKGGDPHYLWSASTARGLVYVGGAGGKVYALDTSSGVARWSFPVAGGVDTGPLVKGSTLYVGGDGTLHALDAISGAPRWSFETGSSTSDTLVVTGGMVYVGNWNGNLDALPTKGS</sequence>
<organism evidence="2 3">
    <name type="scientific">Nonomuraea dietziae</name>
    <dbReference type="NCBI Taxonomy" id="65515"/>
    <lineage>
        <taxon>Bacteria</taxon>
        <taxon>Bacillati</taxon>
        <taxon>Actinomycetota</taxon>
        <taxon>Actinomycetes</taxon>
        <taxon>Streptosporangiales</taxon>
        <taxon>Streptosporangiaceae</taxon>
        <taxon>Nonomuraea</taxon>
    </lineage>
</organism>
<dbReference type="SUPFAM" id="SSF50998">
    <property type="entry name" value="Quinoprotein alcohol dehydrogenase-like"/>
    <property type="match status" value="3"/>
</dbReference>
<reference evidence="2 3" key="1">
    <citation type="submission" date="2020-08" db="EMBL/GenBank/DDBJ databases">
        <title>Sequencing the genomes of 1000 actinobacteria strains.</title>
        <authorList>
            <person name="Klenk H.-P."/>
        </authorList>
    </citation>
    <scope>NUCLEOTIDE SEQUENCE [LARGE SCALE GENOMIC DNA]</scope>
    <source>
        <strain evidence="2 3">DSM 44320</strain>
    </source>
</reference>
<dbReference type="Pfam" id="PF13360">
    <property type="entry name" value="PQQ_2"/>
    <property type="match status" value="2"/>
</dbReference>
<proteinExistence type="predicted"/>
<keyword evidence="3" id="KW-1185">Reference proteome</keyword>
<dbReference type="Proteomes" id="UP000579945">
    <property type="component" value="Unassembled WGS sequence"/>
</dbReference>
<dbReference type="InterPro" id="IPR002372">
    <property type="entry name" value="PQQ_rpt_dom"/>
</dbReference>
<protein>
    <submittedName>
        <fullName evidence="2">Outer membrane protein assembly factor BamB</fullName>
    </submittedName>
</protein>
<dbReference type="Gene3D" id="2.40.10.480">
    <property type="match status" value="2"/>
</dbReference>
<dbReference type="RefSeq" id="WP_183662613.1">
    <property type="nucleotide sequence ID" value="NZ_JACIBV010000003.1"/>
</dbReference>
<feature type="domain" description="Pyrrolo-quinoline quinone repeat" evidence="1">
    <location>
        <begin position="568"/>
        <end position="655"/>
    </location>
</feature>
<feature type="domain" description="Pyrrolo-quinoline quinone repeat" evidence="1">
    <location>
        <begin position="719"/>
        <end position="864"/>
    </location>
</feature>